<keyword evidence="3" id="KW-1185">Reference proteome</keyword>
<evidence type="ECO:0000313" key="2">
    <source>
        <dbReference type="EMBL" id="QEC78782.1"/>
    </source>
</evidence>
<keyword evidence="1" id="KW-1133">Transmembrane helix</keyword>
<evidence type="ECO:0000313" key="3">
    <source>
        <dbReference type="Proteomes" id="UP000321362"/>
    </source>
</evidence>
<organism evidence="2 3">
    <name type="scientific">Mucilaginibacter ginsenosidivorax</name>
    <dbReference type="NCBI Taxonomy" id="862126"/>
    <lineage>
        <taxon>Bacteria</taxon>
        <taxon>Pseudomonadati</taxon>
        <taxon>Bacteroidota</taxon>
        <taxon>Sphingobacteriia</taxon>
        <taxon>Sphingobacteriales</taxon>
        <taxon>Sphingobacteriaceae</taxon>
        <taxon>Mucilaginibacter</taxon>
    </lineage>
</organism>
<evidence type="ECO:0000256" key="1">
    <source>
        <dbReference type="SAM" id="Phobius"/>
    </source>
</evidence>
<dbReference type="OrthoDB" id="9897798at2"/>
<dbReference type="AlphaFoldDB" id="A0A5B8W7B5"/>
<dbReference type="KEGG" id="mgk:FSB76_23560"/>
<reference evidence="2 3" key="1">
    <citation type="journal article" date="2013" name="J. Microbiol.">
        <title>Mucilaginibacter ginsenosidivorax sp. nov., with ginsenoside converting activity isolated from sediment.</title>
        <authorList>
            <person name="Kim J.K."/>
            <person name="Choi T.E."/>
            <person name="Liu Q.M."/>
            <person name="Park H.Y."/>
            <person name="Yi T.H."/>
            <person name="Yoon M.H."/>
            <person name="Kim S.C."/>
            <person name="Im W.T."/>
        </authorList>
    </citation>
    <scope>NUCLEOTIDE SEQUENCE [LARGE SCALE GENOMIC DNA]</scope>
    <source>
        <strain evidence="2 3">KHI28</strain>
    </source>
</reference>
<keyword evidence="1" id="KW-0472">Membrane</keyword>
<feature type="transmembrane region" description="Helical" evidence="1">
    <location>
        <begin position="95"/>
        <end position="114"/>
    </location>
</feature>
<dbReference type="RefSeq" id="WP_147057750.1">
    <property type="nucleotide sequence ID" value="NZ_CP042437.1"/>
</dbReference>
<keyword evidence="1" id="KW-0812">Transmembrane</keyword>
<name>A0A5B8W7B5_9SPHI</name>
<dbReference type="EMBL" id="CP042437">
    <property type="protein sequence ID" value="QEC78782.1"/>
    <property type="molecule type" value="Genomic_DNA"/>
</dbReference>
<proteinExistence type="predicted"/>
<dbReference type="Proteomes" id="UP000321362">
    <property type="component" value="Chromosome"/>
</dbReference>
<protein>
    <submittedName>
        <fullName evidence="2">Uncharacterized protein</fullName>
    </submittedName>
</protein>
<accession>A0A5B8W7B5</accession>
<sequence length="137" mass="15447">MEIVSLFGSTIRETIDAFKIVDEVISLKDYIKLGERYNRKIVLRDEAVTFVEPKDGAISVDGSKDDQTTRLNNPPKRKSVRTEIANDIFENRLKAIMRIVVTLILLGISVYLLVVNTTESKTLPCSIISAVTGYWLK</sequence>
<gene>
    <name evidence="2" type="ORF">FSB76_23560</name>
</gene>